<dbReference type="AlphaFoldDB" id="A0A0D5YVP5"/>
<dbReference type="KEGG" id="mlt:VC82_2841"/>
<sequence>MISTSDSIKKNVNQLMMKLERNQSIVFQYLKQLNSYRCEPTDYQCFLQVGRLKQGLKELAAEQQELMTKTNRSAKGDDKLLQTIEHLFERFQQLESDIAQYLREIKNHY</sequence>
<dbReference type="RefSeq" id="WP_045802923.1">
    <property type="nucleotide sequence ID" value="NZ_CP011071.1"/>
</dbReference>
<dbReference type="HOGENOM" id="CLU_2180893_0_0_10"/>
<dbReference type="Proteomes" id="UP000032726">
    <property type="component" value="Chromosome"/>
</dbReference>
<evidence type="ECO:0000313" key="2">
    <source>
        <dbReference type="Proteomes" id="UP000032726"/>
    </source>
</evidence>
<proteinExistence type="predicted"/>
<keyword evidence="2" id="KW-1185">Reference proteome</keyword>
<dbReference type="EMBL" id="CP011071">
    <property type="protein sequence ID" value="AKA36387.1"/>
    <property type="molecule type" value="Genomic_DNA"/>
</dbReference>
<dbReference type="OrthoDB" id="1441767at2"/>
<accession>A0A0D5YVP5</accession>
<evidence type="ECO:0000313" key="1">
    <source>
        <dbReference type="EMBL" id="AKA36387.1"/>
    </source>
</evidence>
<reference evidence="1 2" key="1">
    <citation type="submission" date="2015-03" db="EMBL/GenBank/DDBJ databases">
        <title>Complete genome sequence of Muricauda lutaonensis CC-HSB-11T, isolated from a coastal hot spring.</title>
        <authorList>
            <person name="Kim K.M."/>
        </authorList>
    </citation>
    <scope>NUCLEOTIDE SEQUENCE [LARGE SCALE GENOMIC DNA]</scope>
    <source>
        <strain evidence="1 2">CC-HSB-11</strain>
    </source>
</reference>
<protein>
    <submittedName>
        <fullName evidence="1">Uncharacterized protein</fullName>
    </submittedName>
</protein>
<gene>
    <name evidence="1" type="ORF">VC82_2841</name>
</gene>
<organism evidence="1 2">
    <name type="scientific">Flagellimonas lutaonensis</name>
    <dbReference type="NCBI Taxonomy" id="516051"/>
    <lineage>
        <taxon>Bacteria</taxon>
        <taxon>Pseudomonadati</taxon>
        <taxon>Bacteroidota</taxon>
        <taxon>Flavobacteriia</taxon>
        <taxon>Flavobacteriales</taxon>
        <taxon>Flavobacteriaceae</taxon>
        <taxon>Flagellimonas</taxon>
    </lineage>
</organism>
<name>A0A0D5YVP5_9FLAO</name>